<accession>A0ABT6YEM1</accession>
<feature type="chain" id="PRO_5046037204" evidence="2">
    <location>
        <begin position="21"/>
        <end position="294"/>
    </location>
</feature>
<keyword evidence="5" id="KW-1185">Reference proteome</keyword>
<feature type="transmembrane region" description="Helical" evidence="1">
    <location>
        <begin position="266"/>
        <end position="287"/>
    </location>
</feature>
<dbReference type="Proteomes" id="UP001236507">
    <property type="component" value="Unassembled WGS sequence"/>
</dbReference>
<evidence type="ECO:0000313" key="4">
    <source>
        <dbReference type="EMBL" id="MDI9862038.1"/>
    </source>
</evidence>
<proteinExistence type="predicted"/>
<feature type="signal peptide" evidence="2">
    <location>
        <begin position="1"/>
        <end position="20"/>
    </location>
</feature>
<dbReference type="Pfam" id="PF14257">
    <property type="entry name" value="DUF4349"/>
    <property type="match status" value="1"/>
</dbReference>
<evidence type="ECO:0000256" key="1">
    <source>
        <dbReference type="SAM" id="Phobius"/>
    </source>
</evidence>
<keyword evidence="1" id="KW-0812">Transmembrane</keyword>
<organism evidence="4 5">
    <name type="scientific">Flectobacillus roseus</name>
    <dbReference type="NCBI Taxonomy" id="502259"/>
    <lineage>
        <taxon>Bacteria</taxon>
        <taxon>Pseudomonadati</taxon>
        <taxon>Bacteroidota</taxon>
        <taxon>Cytophagia</taxon>
        <taxon>Cytophagales</taxon>
        <taxon>Flectobacillaceae</taxon>
        <taxon>Flectobacillus</taxon>
    </lineage>
</organism>
<evidence type="ECO:0000313" key="5">
    <source>
        <dbReference type="Proteomes" id="UP001236507"/>
    </source>
</evidence>
<keyword evidence="1" id="KW-1133">Transmembrane helix</keyword>
<dbReference type="RefSeq" id="WP_283346359.1">
    <property type="nucleotide sequence ID" value="NZ_JASHIF010000025.1"/>
</dbReference>
<reference evidence="4 5" key="1">
    <citation type="submission" date="2023-05" db="EMBL/GenBank/DDBJ databases">
        <title>Novel species of genus Flectobacillus isolated from stream in China.</title>
        <authorList>
            <person name="Lu H."/>
        </authorList>
    </citation>
    <scope>NUCLEOTIDE SEQUENCE [LARGE SCALE GENOMIC DNA]</scope>
    <source>
        <strain evidence="4 5">KCTC 42575</strain>
    </source>
</reference>
<keyword evidence="2" id="KW-0732">Signal</keyword>
<dbReference type="PROSITE" id="PS51257">
    <property type="entry name" value="PROKAR_LIPOPROTEIN"/>
    <property type="match status" value="1"/>
</dbReference>
<evidence type="ECO:0000256" key="2">
    <source>
        <dbReference type="SAM" id="SignalP"/>
    </source>
</evidence>
<name>A0ABT6YEM1_9BACT</name>
<evidence type="ECO:0000259" key="3">
    <source>
        <dbReference type="Pfam" id="PF14257"/>
    </source>
</evidence>
<feature type="domain" description="DUF4349" evidence="3">
    <location>
        <begin position="53"/>
        <end position="287"/>
    </location>
</feature>
<keyword evidence="1" id="KW-0472">Membrane</keyword>
<dbReference type="EMBL" id="JASHIF010000025">
    <property type="protein sequence ID" value="MDI9862038.1"/>
    <property type="molecule type" value="Genomic_DNA"/>
</dbReference>
<sequence length="294" mass="33256">MKKYIIISAISLALGLVSCAEHKSESGAESYETAALDSASVTMEGDISLPTKRQFVRTAQLNFRVKDVQKTTNDITELTKKWGGFMTNSTMSSNVISSQDVAISQDSLMRNETFELSNQITLRIPTVYFDDALIALQPYVLFMESQSIGANDVSLELLASQVRKSRFSSFEKKYNQEIKKGTNLKDTAHATESLYHIQSQADTRQIETLALKDQVAYSTINVHIYQPAQVHREVIANLESEAFKRPNFGVSLIESINQGWYLFQDLILFFTRFWMLLILGGLGYWGFRKMKKIA</sequence>
<dbReference type="InterPro" id="IPR025645">
    <property type="entry name" value="DUF4349"/>
</dbReference>
<gene>
    <name evidence="4" type="ORF">QM524_22635</name>
</gene>
<protein>
    <submittedName>
        <fullName evidence="4">DUF4349 domain-containing protein</fullName>
    </submittedName>
</protein>
<comment type="caution">
    <text evidence="4">The sequence shown here is derived from an EMBL/GenBank/DDBJ whole genome shotgun (WGS) entry which is preliminary data.</text>
</comment>